<dbReference type="GO" id="GO:0016491">
    <property type="term" value="F:oxidoreductase activity"/>
    <property type="evidence" value="ECO:0007669"/>
    <property type="project" value="UniProtKB-KW"/>
</dbReference>
<reference evidence="4" key="2">
    <citation type="submission" date="2020-09" db="EMBL/GenBank/DDBJ databases">
        <authorList>
            <person name="Sun Q."/>
            <person name="Ohkuma M."/>
        </authorList>
    </citation>
    <scope>NUCLEOTIDE SEQUENCE</scope>
    <source>
        <strain evidence="4">JCM 3313</strain>
    </source>
</reference>
<comment type="caution">
    <text evidence="4">The sequence shown here is derived from an EMBL/GenBank/DDBJ whole genome shotgun (WGS) entry which is preliminary data.</text>
</comment>
<dbReference type="InterPro" id="IPR036812">
    <property type="entry name" value="NAD(P)_OxRdtase_dom_sf"/>
</dbReference>
<evidence type="ECO:0000256" key="1">
    <source>
        <dbReference type="ARBA" id="ARBA00023002"/>
    </source>
</evidence>
<reference evidence="4" key="1">
    <citation type="journal article" date="2014" name="Int. J. Syst. Evol. Microbiol.">
        <title>Complete genome sequence of Corynebacterium casei LMG S-19264T (=DSM 44701T), isolated from a smear-ripened cheese.</title>
        <authorList>
            <consortium name="US DOE Joint Genome Institute (JGI-PGF)"/>
            <person name="Walter F."/>
            <person name="Albersmeier A."/>
            <person name="Kalinowski J."/>
            <person name="Ruckert C."/>
        </authorList>
    </citation>
    <scope>NUCLEOTIDE SEQUENCE</scope>
    <source>
        <strain evidence="4">JCM 3313</strain>
    </source>
</reference>
<dbReference type="EMBL" id="BMRG01000004">
    <property type="protein sequence ID" value="GGP51684.1"/>
    <property type="molecule type" value="Genomic_DNA"/>
</dbReference>
<dbReference type="Pfam" id="PF00248">
    <property type="entry name" value="Aldo_ket_red"/>
    <property type="match status" value="1"/>
</dbReference>
<keyword evidence="1" id="KW-0560">Oxidoreductase</keyword>
<dbReference type="Proteomes" id="UP000639606">
    <property type="component" value="Unassembled WGS sequence"/>
</dbReference>
<dbReference type="SUPFAM" id="SSF51430">
    <property type="entry name" value="NAD(P)-linked oxidoreductase"/>
    <property type="match status" value="1"/>
</dbReference>
<sequence>MIHGDVPHVPLKVSRCVLGTSGCRDAGAYALLDAYLEAGGNCLDSAHVYGGGRSEVTVGAWLAERGVREEVVIVGKGAHPPDCRPEAIGPQLTESLDRLGTDHLDVYLLHRDDPEVPVDEFVDALEAEVRAGRIRCYGGSNWSVERVRAADEHAARVSGQGFTALSNHFSLAEPVEPLYPGCVAVDRAGREHLAATRTALFPWSSQARGFFSGVDPALLDPNMVRCWDTPANRERRERAAVLARRHSVEVINIALAYVLAQPFPAYPIIGPRSTDELRTALAGVEVRLTAAECRWLESGAGTP</sequence>
<evidence type="ECO:0000313" key="3">
    <source>
        <dbReference type="EMBL" id="GGP51684.1"/>
    </source>
</evidence>
<name>A0A918ATX2_9PSEU</name>
<accession>A0A918ATX2</accession>
<dbReference type="EMBL" id="BMRG01000027">
    <property type="protein sequence ID" value="GGP85003.1"/>
    <property type="molecule type" value="Genomic_DNA"/>
</dbReference>
<dbReference type="PANTHER" id="PTHR43364">
    <property type="entry name" value="NADH-SPECIFIC METHYLGLYOXAL REDUCTASE-RELATED"/>
    <property type="match status" value="1"/>
</dbReference>
<keyword evidence="5" id="KW-1185">Reference proteome</keyword>
<dbReference type="CDD" id="cd19082">
    <property type="entry name" value="AKR_AKR10A1_2"/>
    <property type="match status" value="1"/>
</dbReference>
<dbReference type="Gene3D" id="3.20.20.100">
    <property type="entry name" value="NADP-dependent oxidoreductase domain"/>
    <property type="match status" value="1"/>
</dbReference>
<dbReference type="InterPro" id="IPR050523">
    <property type="entry name" value="AKR_Detox_Biosynth"/>
</dbReference>
<dbReference type="AlphaFoldDB" id="A0A918ATX2"/>
<evidence type="ECO:0000259" key="2">
    <source>
        <dbReference type="Pfam" id="PF00248"/>
    </source>
</evidence>
<protein>
    <recommendedName>
        <fullName evidence="2">NADP-dependent oxidoreductase domain-containing protein</fullName>
    </recommendedName>
</protein>
<dbReference type="RefSeq" id="WP_189223378.1">
    <property type="nucleotide sequence ID" value="NZ_BMRG01000004.1"/>
</dbReference>
<feature type="domain" description="NADP-dependent oxidoreductase" evidence="2">
    <location>
        <begin position="25"/>
        <end position="294"/>
    </location>
</feature>
<evidence type="ECO:0000313" key="4">
    <source>
        <dbReference type="EMBL" id="GGP85003.1"/>
    </source>
</evidence>
<dbReference type="GO" id="GO:0005829">
    <property type="term" value="C:cytosol"/>
    <property type="evidence" value="ECO:0007669"/>
    <property type="project" value="TreeGrafter"/>
</dbReference>
<organism evidence="4 5">
    <name type="scientific">Saccharothrix coeruleofusca</name>
    <dbReference type="NCBI Taxonomy" id="33919"/>
    <lineage>
        <taxon>Bacteria</taxon>
        <taxon>Bacillati</taxon>
        <taxon>Actinomycetota</taxon>
        <taxon>Actinomycetes</taxon>
        <taxon>Pseudonocardiales</taxon>
        <taxon>Pseudonocardiaceae</taxon>
        <taxon>Saccharothrix</taxon>
    </lineage>
</organism>
<evidence type="ECO:0000313" key="5">
    <source>
        <dbReference type="Proteomes" id="UP000639606"/>
    </source>
</evidence>
<dbReference type="PANTHER" id="PTHR43364:SF4">
    <property type="entry name" value="NAD(P)-LINKED OXIDOREDUCTASE SUPERFAMILY PROTEIN"/>
    <property type="match status" value="1"/>
</dbReference>
<dbReference type="InterPro" id="IPR023210">
    <property type="entry name" value="NADP_OxRdtase_dom"/>
</dbReference>
<gene>
    <name evidence="3" type="ORF">GCM10010185_24640</name>
    <name evidence="4" type="ORF">GCM10010185_68560</name>
</gene>
<proteinExistence type="predicted"/>